<comment type="caution">
    <text evidence="2">The sequence shown here is derived from an EMBL/GenBank/DDBJ whole genome shotgun (WGS) entry which is preliminary data.</text>
</comment>
<dbReference type="AlphaFoldDB" id="A0A5B7D1I5"/>
<sequence>MLRLIHALRLSFQTAGVGVRPRPLADGVQYSRPSPPAPRAVHTSGGSGRGWWSANTTDV</sequence>
<feature type="region of interest" description="Disordered" evidence="1">
    <location>
        <begin position="26"/>
        <end position="59"/>
    </location>
</feature>
<reference evidence="2 3" key="1">
    <citation type="submission" date="2019-05" db="EMBL/GenBank/DDBJ databases">
        <title>Another draft genome of Portunus trituberculatus and its Hox gene families provides insights of decapod evolution.</title>
        <authorList>
            <person name="Jeong J.-H."/>
            <person name="Song I."/>
            <person name="Kim S."/>
            <person name="Choi T."/>
            <person name="Kim D."/>
            <person name="Ryu S."/>
            <person name="Kim W."/>
        </authorList>
    </citation>
    <scope>NUCLEOTIDE SEQUENCE [LARGE SCALE GENOMIC DNA]</scope>
    <source>
        <tissue evidence="2">Muscle</tissue>
    </source>
</reference>
<keyword evidence="3" id="KW-1185">Reference proteome</keyword>
<dbReference type="EMBL" id="VSRR010000379">
    <property type="protein sequence ID" value="MPC14794.1"/>
    <property type="molecule type" value="Genomic_DNA"/>
</dbReference>
<evidence type="ECO:0000313" key="2">
    <source>
        <dbReference type="EMBL" id="MPC14794.1"/>
    </source>
</evidence>
<organism evidence="2 3">
    <name type="scientific">Portunus trituberculatus</name>
    <name type="common">Swimming crab</name>
    <name type="synonym">Neptunus trituberculatus</name>
    <dbReference type="NCBI Taxonomy" id="210409"/>
    <lineage>
        <taxon>Eukaryota</taxon>
        <taxon>Metazoa</taxon>
        <taxon>Ecdysozoa</taxon>
        <taxon>Arthropoda</taxon>
        <taxon>Crustacea</taxon>
        <taxon>Multicrustacea</taxon>
        <taxon>Malacostraca</taxon>
        <taxon>Eumalacostraca</taxon>
        <taxon>Eucarida</taxon>
        <taxon>Decapoda</taxon>
        <taxon>Pleocyemata</taxon>
        <taxon>Brachyura</taxon>
        <taxon>Eubrachyura</taxon>
        <taxon>Portunoidea</taxon>
        <taxon>Portunidae</taxon>
        <taxon>Portuninae</taxon>
        <taxon>Portunus</taxon>
    </lineage>
</organism>
<name>A0A5B7D1I5_PORTR</name>
<evidence type="ECO:0000256" key="1">
    <source>
        <dbReference type="SAM" id="MobiDB-lite"/>
    </source>
</evidence>
<proteinExistence type="predicted"/>
<protein>
    <submittedName>
        <fullName evidence="2">Uncharacterized protein</fullName>
    </submittedName>
</protein>
<gene>
    <name evidence="2" type="ORF">E2C01_007569</name>
</gene>
<dbReference type="Proteomes" id="UP000324222">
    <property type="component" value="Unassembled WGS sequence"/>
</dbReference>
<accession>A0A5B7D1I5</accession>
<evidence type="ECO:0000313" key="3">
    <source>
        <dbReference type="Proteomes" id="UP000324222"/>
    </source>
</evidence>